<keyword evidence="3" id="KW-1185">Reference proteome</keyword>
<dbReference type="RefSeq" id="WP_302040903.1">
    <property type="nucleotide sequence ID" value="NZ_JAUKPO010000025.1"/>
</dbReference>
<dbReference type="EMBL" id="JAUKPO010000025">
    <property type="protein sequence ID" value="MDO1450100.1"/>
    <property type="molecule type" value="Genomic_DNA"/>
</dbReference>
<dbReference type="InterPro" id="IPR003772">
    <property type="entry name" value="YceD"/>
</dbReference>
<accession>A0ABT8RH41</accession>
<dbReference type="Pfam" id="PF02620">
    <property type="entry name" value="YceD"/>
    <property type="match status" value="1"/>
</dbReference>
<evidence type="ECO:0000313" key="2">
    <source>
        <dbReference type="EMBL" id="MDO1450100.1"/>
    </source>
</evidence>
<reference evidence="2" key="1">
    <citation type="submission" date="2023-07" db="EMBL/GenBank/DDBJ databases">
        <title>The genome sequence of Rhodocytophaga aerolata KACC 12507.</title>
        <authorList>
            <person name="Zhang X."/>
        </authorList>
    </citation>
    <scope>NUCLEOTIDE SEQUENCE</scope>
    <source>
        <strain evidence="2">KACC 12507</strain>
    </source>
</reference>
<gene>
    <name evidence="2" type="ORF">Q0590_27715</name>
</gene>
<proteinExistence type="predicted"/>
<feature type="region of interest" description="Disordered" evidence="1">
    <location>
        <begin position="138"/>
        <end position="170"/>
    </location>
</feature>
<dbReference type="Proteomes" id="UP001168528">
    <property type="component" value="Unassembled WGS sequence"/>
</dbReference>
<organism evidence="2 3">
    <name type="scientific">Rhodocytophaga aerolata</name>
    <dbReference type="NCBI Taxonomy" id="455078"/>
    <lineage>
        <taxon>Bacteria</taxon>
        <taxon>Pseudomonadati</taxon>
        <taxon>Bacteroidota</taxon>
        <taxon>Cytophagia</taxon>
        <taxon>Cytophagales</taxon>
        <taxon>Rhodocytophagaceae</taxon>
        <taxon>Rhodocytophaga</taxon>
    </lineage>
</organism>
<name>A0ABT8RH41_9BACT</name>
<comment type="caution">
    <text evidence="2">The sequence shown here is derived from an EMBL/GenBank/DDBJ whole genome shotgun (WGS) entry which is preliminary data.</text>
</comment>
<evidence type="ECO:0000313" key="3">
    <source>
        <dbReference type="Proteomes" id="UP001168528"/>
    </source>
</evidence>
<protein>
    <submittedName>
        <fullName evidence="2">DUF177 domain-containing protein</fullName>
    </submittedName>
</protein>
<sequence>MSNKKHDFEFDSGAAFFSNFENSLIEEGAFKVKLTLDKSETMMSLHFHITGSVQLICDRTLEPFDYPINIKQKLIFKFGDQDEVLTDEIEIIKRDTQQINIAQYIYEFIGLAIPMKKLHPKLAKGHFEENEEGILVYSSGTTGEVDSESTPDSDEPMDPRWQILKNLKDN</sequence>
<feature type="compositionally biased region" description="Acidic residues" evidence="1">
    <location>
        <begin position="145"/>
        <end position="156"/>
    </location>
</feature>
<evidence type="ECO:0000256" key="1">
    <source>
        <dbReference type="SAM" id="MobiDB-lite"/>
    </source>
</evidence>